<keyword evidence="2" id="KW-1185">Reference proteome</keyword>
<protein>
    <submittedName>
        <fullName evidence="1">Uncharacterized protein</fullName>
    </submittedName>
</protein>
<organism evidence="1 2">
    <name type="scientific">Nelumbo nucifera</name>
    <name type="common">Sacred lotus</name>
    <dbReference type="NCBI Taxonomy" id="4432"/>
    <lineage>
        <taxon>Eukaryota</taxon>
        <taxon>Viridiplantae</taxon>
        <taxon>Streptophyta</taxon>
        <taxon>Embryophyta</taxon>
        <taxon>Tracheophyta</taxon>
        <taxon>Spermatophyta</taxon>
        <taxon>Magnoliopsida</taxon>
        <taxon>Proteales</taxon>
        <taxon>Nelumbonaceae</taxon>
        <taxon>Nelumbo</taxon>
    </lineage>
</organism>
<sequence>MEWRSTGAISKFGELTSTNNKEKPHLVEVWSGHEAINIVSNQDLITTEIRQAIEDALQEAFGTPSPYAKSKDDLFPTMVKESYGIVRPWSADGLKNKFDNQTSDTSVFNAFHASLEKRVGEQSTNEEEGSFVEIEDTNVYETPIREEEHQTVVEETPASRMEVRQNIEPGAEQDELVVRAKRARKPTGYGGEIPTNSPTF</sequence>
<evidence type="ECO:0000313" key="2">
    <source>
        <dbReference type="Proteomes" id="UP000607653"/>
    </source>
</evidence>
<comment type="caution">
    <text evidence="1">The sequence shown here is derived from an EMBL/GenBank/DDBJ whole genome shotgun (WGS) entry which is preliminary data.</text>
</comment>
<proteinExistence type="predicted"/>
<evidence type="ECO:0000313" key="1">
    <source>
        <dbReference type="EMBL" id="DAD29538.1"/>
    </source>
</evidence>
<name>A0A822YJJ5_NELNU</name>
<accession>A0A822YJJ5</accession>
<dbReference type="Proteomes" id="UP000607653">
    <property type="component" value="Unassembled WGS sequence"/>
</dbReference>
<dbReference type="AlphaFoldDB" id="A0A822YJJ5"/>
<reference evidence="1 2" key="1">
    <citation type="journal article" date="2020" name="Mol. Biol. Evol.">
        <title>Distinct Expression and Methylation Patterns for Genes with Different Fates following a Single Whole-Genome Duplication in Flowering Plants.</title>
        <authorList>
            <person name="Shi T."/>
            <person name="Rahmani R.S."/>
            <person name="Gugger P.F."/>
            <person name="Wang M."/>
            <person name="Li H."/>
            <person name="Zhang Y."/>
            <person name="Li Z."/>
            <person name="Wang Q."/>
            <person name="Van de Peer Y."/>
            <person name="Marchal K."/>
            <person name="Chen J."/>
        </authorList>
    </citation>
    <scope>NUCLEOTIDE SEQUENCE [LARGE SCALE GENOMIC DNA]</scope>
    <source>
        <tissue evidence="1">Leaf</tissue>
    </source>
</reference>
<dbReference type="EMBL" id="DUZY01000002">
    <property type="protein sequence ID" value="DAD29538.1"/>
    <property type="molecule type" value="Genomic_DNA"/>
</dbReference>
<gene>
    <name evidence="1" type="ORF">HUJ06_031006</name>
</gene>